<evidence type="ECO:0008006" key="3">
    <source>
        <dbReference type="Google" id="ProtNLM"/>
    </source>
</evidence>
<accession>I0KZF6</accession>
<sequence>MGRVPARLTIVAGAAWWRLQLGRVAAPGAAIVLALVAADYSWRLHVERRNAIEAAEAKTVLVAYLERVRNEDFDGAYLLLCSDVLESYSEAQHEEFLRTQPPLASFQLGEPQRQSSLEGTFLVYRAQLTSPDGASQVNSLAVALHSDHDPLVCDAPDWRK</sequence>
<gene>
    <name evidence="1" type="ORF">MILUP08_41870</name>
</gene>
<protein>
    <recommendedName>
        <fullName evidence="3">DUF4878 domain-containing protein</fullName>
    </recommendedName>
</protein>
<evidence type="ECO:0000313" key="1">
    <source>
        <dbReference type="EMBL" id="CCH16953.1"/>
    </source>
</evidence>
<name>I0KZF6_9ACTN</name>
<reference evidence="2" key="1">
    <citation type="journal article" date="2012" name="J. Bacteriol.">
        <title>Genome Sequence of Micromonospora lupini Lupac 08, Isolated from Root Nodules of Lupinus angustifolius.</title>
        <authorList>
            <person name="Alonso-Vega P."/>
            <person name="Normand P."/>
            <person name="Bacigalupe R."/>
            <person name="Pujic P."/>
            <person name="Lajus A."/>
            <person name="Vallenet D."/>
            <person name="Carro L."/>
            <person name="Coll P."/>
            <person name="Trujillo M.E."/>
        </authorList>
    </citation>
    <scope>NUCLEOTIDE SEQUENCE [LARGE SCALE GENOMIC DNA]</scope>
    <source>
        <strain evidence="2">Lupac 08</strain>
    </source>
</reference>
<organism evidence="1 2">
    <name type="scientific">Micromonospora lupini str. Lupac 08</name>
    <dbReference type="NCBI Taxonomy" id="1150864"/>
    <lineage>
        <taxon>Bacteria</taxon>
        <taxon>Bacillati</taxon>
        <taxon>Actinomycetota</taxon>
        <taxon>Actinomycetes</taxon>
        <taxon>Micromonosporales</taxon>
        <taxon>Micromonosporaceae</taxon>
        <taxon>Micromonospora</taxon>
    </lineage>
</organism>
<dbReference type="STRING" id="1150864.MILUP08_41870"/>
<proteinExistence type="predicted"/>
<dbReference type="AlphaFoldDB" id="I0KZF6"/>
<evidence type="ECO:0000313" key="2">
    <source>
        <dbReference type="Proteomes" id="UP000003448"/>
    </source>
</evidence>
<keyword evidence="2" id="KW-1185">Reference proteome</keyword>
<dbReference type="EMBL" id="CAIE01000016">
    <property type="protein sequence ID" value="CCH16953.1"/>
    <property type="molecule type" value="Genomic_DNA"/>
</dbReference>
<dbReference type="Proteomes" id="UP000003448">
    <property type="component" value="Unassembled WGS sequence"/>
</dbReference>
<comment type="caution">
    <text evidence="1">The sequence shown here is derived from an EMBL/GenBank/DDBJ whole genome shotgun (WGS) entry which is preliminary data.</text>
</comment>